<comment type="caution">
    <text evidence="7">The sequence shown here is derived from an EMBL/GenBank/DDBJ whole genome shotgun (WGS) entry which is preliminary data.</text>
</comment>
<dbReference type="PANTHER" id="PTHR30086:SF20">
    <property type="entry name" value="ARGININE EXPORTER PROTEIN ARGO-RELATED"/>
    <property type="match status" value="1"/>
</dbReference>
<name>A0A1M3KXW6_9BACT</name>
<dbReference type="Proteomes" id="UP000184233">
    <property type="component" value="Unassembled WGS sequence"/>
</dbReference>
<protein>
    <recommendedName>
        <fullName evidence="9">Lysine transporter LysE</fullName>
    </recommendedName>
</protein>
<feature type="transmembrane region" description="Helical" evidence="6">
    <location>
        <begin position="41"/>
        <end position="64"/>
    </location>
</feature>
<feature type="transmembrane region" description="Helical" evidence="6">
    <location>
        <begin position="6"/>
        <end position="29"/>
    </location>
</feature>
<feature type="transmembrane region" description="Helical" evidence="6">
    <location>
        <begin position="76"/>
        <end position="95"/>
    </location>
</feature>
<evidence type="ECO:0000313" key="7">
    <source>
        <dbReference type="EMBL" id="OJX57258.1"/>
    </source>
</evidence>
<dbReference type="GO" id="GO:0015171">
    <property type="term" value="F:amino acid transmembrane transporter activity"/>
    <property type="evidence" value="ECO:0007669"/>
    <property type="project" value="TreeGrafter"/>
</dbReference>
<gene>
    <name evidence="7" type="ORF">BGO89_12275</name>
</gene>
<keyword evidence="5 6" id="KW-0472">Membrane</keyword>
<evidence type="ECO:0000256" key="4">
    <source>
        <dbReference type="ARBA" id="ARBA00022989"/>
    </source>
</evidence>
<keyword evidence="2" id="KW-1003">Cell membrane</keyword>
<comment type="subcellular location">
    <subcellularLocation>
        <location evidence="1">Cell membrane</location>
        <topology evidence="1">Multi-pass membrane protein</topology>
    </subcellularLocation>
</comment>
<evidence type="ECO:0000256" key="5">
    <source>
        <dbReference type="ARBA" id="ARBA00023136"/>
    </source>
</evidence>
<dbReference type="AlphaFoldDB" id="A0A1M3KXW6"/>
<accession>A0A1M3KXW6</accession>
<keyword evidence="4 6" id="KW-1133">Transmembrane helix</keyword>
<evidence type="ECO:0000313" key="8">
    <source>
        <dbReference type="Proteomes" id="UP000184233"/>
    </source>
</evidence>
<dbReference type="STRING" id="1895771.BGO89_12275"/>
<sequence>MILAILIGLIVGFILAIPPGPIGMAAIRTGIRQGSRAASKLALGAGLFDVIYCALAMMATSAVVDKLNSMEASSPLLTLIIQLVIVVAMIGFGLVQLRDKHLPMAAEEEKGDATKKNLMERLKGHGPFFIGVGFAIANLANPTFIPSLAAMSTFIQKLDLFESRMLNDLAFSLGFGAGNMLWLLVMVRLVLHYKERMTPTFITRIQQCTGVTLIGFGTFYGARILYLTKWAQVLSLVMAL</sequence>
<evidence type="ECO:0000256" key="1">
    <source>
        <dbReference type="ARBA" id="ARBA00004651"/>
    </source>
</evidence>
<dbReference type="PANTHER" id="PTHR30086">
    <property type="entry name" value="ARGININE EXPORTER PROTEIN ARGO"/>
    <property type="match status" value="1"/>
</dbReference>
<evidence type="ECO:0000256" key="2">
    <source>
        <dbReference type="ARBA" id="ARBA00022475"/>
    </source>
</evidence>
<dbReference type="InterPro" id="IPR001123">
    <property type="entry name" value="LeuE-type"/>
</dbReference>
<dbReference type="EMBL" id="MKVH01000024">
    <property type="protein sequence ID" value="OJX57258.1"/>
    <property type="molecule type" value="Genomic_DNA"/>
</dbReference>
<evidence type="ECO:0000256" key="3">
    <source>
        <dbReference type="ARBA" id="ARBA00022692"/>
    </source>
</evidence>
<evidence type="ECO:0000256" key="6">
    <source>
        <dbReference type="SAM" id="Phobius"/>
    </source>
</evidence>
<dbReference type="Pfam" id="PF01810">
    <property type="entry name" value="LysE"/>
    <property type="match status" value="1"/>
</dbReference>
<proteinExistence type="predicted"/>
<evidence type="ECO:0008006" key="9">
    <source>
        <dbReference type="Google" id="ProtNLM"/>
    </source>
</evidence>
<organism evidence="7 8">
    <name type="scientific">Candidatus Kapaibacterium thiocyanatum</name>
    <dbReference type="NCBI Taxonomy" id="1895771"/>
    <lineage>
        <taxon>Bacteria</taxon>
        <taxon>Pseudomonadati</taxon>
        <taxon>Candidatus Kapaibacteriota</taxon>
        <taxon>Candidatus Kapaibacteriia</taxon>
        <taxon>Candidatus Kapaibacteriales</taxon>
        <taxon>Candidatus Kapaibacteriaceae</taxon>
        <taxon>Candidatus Kapaibacterium</taxon>
    </lineage>
</organism>
<dbReference type="GO" id="GO:0005886">
    <property type="term" value="C:plasma membrane"/>
    <property type="evidence" value="ECO:0007669"/>
    <property type="project" value="UniProtKB-SubCell"/>
</dbReference>
<keyword evidence="3 6" id="KW-0812">Transmembrane</keyword>
<feature type="transmembrane region" description="Helical" evidence="6">
    <location>
        <begin position="169"/>
        <end position="191"/>
    </location>
</feature>
<reference evidence="7 8" key="1">
    <citation type="submission" date="2016-09" db="EMBL/GenBank/DDBJ databases">
        <title>Genome-resolved meta-omics ties microbial dynamics to process performance in biotechnology for thiocyanate degradation.</title>
        <authorList>
            <person name="Kantor R.S."/>
            <person name="Huddy R.J."/>
            <person name="Iyer R."/>
            <person name="Thomas B.C."/>
            <person name="Brown C.T."/>
            <person name="Anantharaman K."/>
            <person name="Tringe S."/>
            <person name="Hettich R.L."/>
            <person name="Harrison S.T."/>
            <person name="Banfield J.F."/>
        </authorList>
    </citation>
    <scope>NUCLEOTIDE SEQUENCE [LARGE SCALE GENOMIC DNA]</scope>
    <source>
        <strain evidence="7">59-99</strain>
    </source>
</reference>
<feature type="transmembrane region" description="Helical" evidence="6">
    <location>
        <begin position="128"/>
        <end position="149"/>
    </location>
</feature>